<keyword evidence="7" id="KW-0175">Coiled coil</keyword>
<dbReference type="Pfam" id="PF04949">
    <property type="entry name" value="Transcrip_act"/>
    <property type="match status" value="1"/>
</dbReference>
<dbReference type="OrthoDB" id="9909311at2759"/>
<keyword evidence="6" id="KW-0333">Golgi apparatus</keyword>
<accession>R7VDZ3</accession>
<comment type="subcellular location">
    <subcellularLocation>
        <location evidence="1">Cytoplasm</location>
    </subcellularLocation>
    <subcellularLocation>
        <location evidence="2">Golgi apparatus</location>
    </subcellularLocation>
</comment>
<evidence type="ECO:0000256" key="7">
    <source>
        <dbReference type="ARBA" id="ARBA00023054"/>
    </source>
</evidence>
<dbReference type="Proteomes" id="UP000014760">
    <property type="component" value="Unassembled WGS sequence"/>
</dbReference>
<keyword evidence="5" id="KW-0963">Cytoplasm</keyword>
<reference evidence="11" key="1">
    <citation type="submission" date="2012-12" db="EMBL/GenBank/DDBJ databases">
        <authorList>
            <person name="Hellsten U."/>
            <person name="Grimwood J."/>
            <person name="Chapman J.A."/>
            <person name="Shapiro H."/>
            <person name="Aerts A."/>
            <person name="Otillar R.P."/>
            <person name="Terry A.Y."/>
            <person name="Boore J.L."/>
            <person name="Simakov O."/>
            <person name="Marletaz F."/>
            <person name="Cho S.-J."/>
            <person name="Edsinger-Gonzales E."/>
            <person name="Havlak P."/>
            <person name="Kuo D.-H."/>
            <person name="Larsson T."/>
            <person name="Lv J."/>
            <person name="Arendt D."/>
            <person name="Savage R."/>
            <person name="Osoegawa K."/>
            <person name="de Jong P."/>
            <person name="Lindberg D.R."/>
            <person name="Seaver E.C."/>
            <person name="Weisblat D.A."/>
            <person name="Putnam N.H."/>
            <person name="Grigoriev I.V."/>
            <person name="Rokhsar D.S."/>
        </authorList>
    </citation>
    <scope>NUCLEOTIDE SEQUENCE</scope>
    <source>
        <strain evidence="11">I ESC-2004</strain>
    </source>
</reference>
<dbReference type="HOGENOM" id="CLU_451481_0_0_1"/>
<dbReference type="EMBL" id="KB294418">
    <property type="protein sequence ID" value="ELU14526.1"/>
    <property type="molecule type" value="Genomic_DNA"/>
</dbReference>
<dbReference type="EnsemblMetazoa" id="CapteT199478">
    <property type="protein sequence ID" value="CapteP199478"/>
    <property type="gene ID" value="CapteG199478"/>
</dbReference>
<feature type="compositionally biased region" description="Basic and acidic residues" evidence="8">
    <location>
        <begin position="133"/>
        <end position="144"/>
    </location>
</feature>
<feature type="compositionally biased region" description="Basic and acidic residues" evidence="8">
    <location>
        <begin position="322"/>
        <end position="387"/>
    </location>
</feature>
<evidence type="ECO:0000256" key="5">
    <source>
        <dbReference type="ARBA" id="ARBA00022490"/>
    </source>
</evidence>
<keyword evidence="11" id="KW-1185">Reference proteome</keyword>
<comment type="similarity">
    <text evidence="3">Belongs to the GORAB family.</text>
</comment>
<evidence type="ECO:0000256" key="3">
    <source>
        <dbReference type="ARBA" id="ARBA00005599"/>
    </source>
</evidence>
<evidence type="ECO:0000256" key="4">
    <source>
        <dbReference type="ARBA" id="ARBA00014130"/>
    </source>
</evidence>
<dbReference type="GO" id="GO:0005794">
    <property type="term" value="C:Golgi apparatus"/>
    <property type="evidence" value="ECO:0007669"/>
    <property type="project" value="UniProtKB-SubCell"/>
</dbReference>
<feature type="region of interest" description="Disordered" evidence="8">
    <location>
        <begin position="43"/>
        <end position="144"/>
    </location>
</feature>
<gene>
    <name evidence="9" type="ORF">CAPTEDRAFT_199478</name>
</gene>
<evidence type="ECO:0000313" key="11">
    <source>
        <dbReference type="Proteomes" id="UP000014760"/>
    </source>
</evidence>
<evidence type="ECO:0000313" key="9">
    <source>
        <dbReference type="EMBL" id="ELU14526.1"/>
    </source>
</evidence>
<organism evidence="9">
    <name type="scientific">Capitella teleta</name>
    <name type="common">Polychaete worm</name>
    <dbReference type="NCBI Taxonomy" id="283909"/>
    <lineage>
        <taxon>Eukaryota</taxon>
        <taxon>Metazoa</taxon>
        <taxon>Spiralia</taxon>
        <taxon>Lophotrochozoa</taxon>
        <taxon>Annelida</taxon>
        <taxon>Polychaeta</taxon>
        <taxon>Sedentaria</taxon>
        <taxon>Scolecida</taxon>
        <taxon>Capitellidae</taxon>
        <taxon>Capitella</taxon>
    </lineage>
</organism>
<protein>
    <recommendedName>
        <fullName evidence="4">RAB6-interacting golgin</fullName>
    </recommendedName>
</protein>
<proteinExistence type="inferred from homology"/>
<evidence type="ECO:0000256" key="8">
    <source>
        <dbReference type="SAM" id="MobiDB-lite"/>
    </source>
</evidence>
<name>R7VDZ3_CAPTE</name>
<dbReference type="GO" id="GO:1905515">
    <property type="term" value="P:non-motile cilium assembly"/>
    <property type="evidence" value="ECO:0007669"/>
    <property type="project" value="TreeGrafter"/>
</dbReference>
<dbReference type="AlphaFoldDB" id="R7VDZ3"/>
<dbReference type="PANTHER" id="PTHR21470">
    <property type="entry name" value="RAB6-INTERACTING PROTEIN GORAB"/>
    <property type="match status" value="1"/>
</dbReference>
<evidence type="ECO:0000256" key="2">
    <source>
        <dbReference type="ARBA" id="ARBA00004555"/>
    </source>
</evidence>
<evidence type="ECO:0000313" key="10">
    <source>
        <dbReference type="EnsemblMetazoa" id="CapteP199478"/>
    </source>
</evidence>
<feature type="region of interest" description="Disordered" evidence="8">
    <location>
        <begin position="322"/>
        <end position="402"/>
    </location>
</feature>
<feature type="compositionally biased region" description="Basic and acidic residues" evidence="8">
    <location>
        <begin position="95"/>
        <end position="104"/>
    </location>
</feature>
<dbReference type="InterPro" id="IPR007033">
    <property type="entry name" value="GORAB"/>
</dbReference>
<dbReference type="PANTHER" id="PTHR21470:SF2">
    <property type="entry name" value="RAB6-INTERACTING GOLGIN"/>
    <property type="match status" value="1"/>
</dbReference>
<feature type="compositionally biased region" description="Polar residues" evidence="8">
    <location>
        <begin position="108"/>
        <end position="123"/>
    </location>
</feature>
<sequence length="605" mass="69453">MTHTWKTAKFEFRVKIVFYSRHGITGVIVHRGIELASSALGMKVNPKAGSSSTGKPIAKRLGPSKPHSLRSSNPIPSAALLSQPKPVASALQYKPTDEEVDVLHSKKVTNPTGTGESNVTANNEKTKSPPPQEEAKPPDDEDDKKFVLDEDEILSKEIGNIEKFRQNQKKIEDMNKRKKLALYDAIQQRQKQAKMEEKKLVAIHRELKALDAMVTHDISVVRDKIEDSSREYYEAQKKYDHIEKEFIEAKLDLHRKEEIKESLTDHLYTIIHQNEVRKAKKLAELMHKLNMEESGEEEALVGEVEHMELPCVTLFQPRAKPREQLAKEEGEKKGEIIKENGEKKTEEKDQKGEKKTEENDKKEGEKTEENDKKEEEKTEEKENKVKTEFGSQPVLKKDGDTSAPTFEGIPTRYWHVSYTWFLGEFNLFFSVMFYNCELQNYANDMQMSYHAALEYFSLEITCSRFLGTDSGSKSEPSLYEQSDVYTVVPIYSDIVEDSWANTCTPDNAIAAFDSPTYSMIADDNVYQNEELMPIKKPNPGYEYSEIRLLPHKNAHPYPGGRIHIALYTYFAMVVAEIFKKENELMAMLWLAQPPFCHNMNIYKVY</sequence>
<dbReference type="EMBL" id="AMQN01004806">
    <property type="status" value="NOT_ANNOTATED_CDS"/>
    <property type="molecule type" value="Genomic_DNA"/>
</dbReference>
<reference evidence="10" key="3">
    <citation type="submission" date="2015-06" db="UniProtKB">
        <authorList>
            <consortium name="EnsemblMetazoa"/>
        </authorList>
    </citation>
    <scope>IDENTIFICATION</scope>
</reference>
<evidence type="ECO:0000256" key="6">
    <source>
        <dbReference type="ARBA" id="ARBA00023034"/>
    </source>
</evidence>
<reference evidence="9 11" key="2">
    <citation type="journal article" date="2013" name="Nature">
        <title>Insights into bilaterian evolution from three spiralian genomes.</title>
        <authorList>
            <person name="Simakov O."/>
            <person name="Marletaz F."/>
            <person name="Cho S.J."/>
            <person name="Edsinger-Gonzales E."/>
            <person name="Havlak P."/>
            <person name="Hellsten U."/>
            <person name="Kuo D.H."/>
            <person name="Larsson T."/>
            <person name="Lv J."/>
            <person name="Arendt D."/>
            <person name="Savage R."/>
            <person name="Osoegawa K."/>
            <person name="de Jong P."/>
            <person name="Grimwood J."/>
            <person name="Chapman J.A."/>
            <person name="Shapiro H."/>
            <person name="Aerts A."/>
            <person name="Otillar R.P."/>
            <person name="Terry A.Y."/>
            <person name="Boore J.L."/>
            <person name="Grigoriev I.V."/>
            <person name="Lindberg D.R."/>
            <person name="Seaver E.C."/>
            <person name="Weisblat D.A."/>
            <person name="Putnam N.H."/>
            <person name="Rokhsar D.S."/>
        </authorList>
    </citation>
    <scope>NUCLEOTIDE SEQUENCE</scope>
    <source>
        <strain evidence="9 11">I ESC-2004</strain>
    </source>
</reference>
<evidence type="ECO:0000256" key="1">
    <source>
        <dbReference type="ARBA" id="ARBA00004496"/>
    </source>
</evidence>